<feature type="compositionally biased region" description="Low complexity" evidence="1">
    <location>
        <begin position="1268"/>
        <end position="1278"/>
    </location>
</feature>
<feature type="region of interest" description="Disordered" evidence="1">
    <location>
        <begin position="2428"/>
        <end position="2458"/>
    </location>
</feature>
<gene>
    <name evidence="2" type="ORF">HYH03_006007</name>
</gene>
<feature type="region of interest" description="Disordered" evidence="1">
    <location>
        <begin position="2604"/>
        <end position="2641"/>
    </location>
</feature>
<feature type="compositionally biased region" description="Pro residues" evidence="1">
    <location>
        <begin position="2607"/>
        <end position="2617"/>
    </location>
</feature>
<organism evidence="2 3">
    <name type="scientific">Edaphochlamys debaryana</name>
    <dbReference type="NCBI Taxonomy" id="47281"/>
    <lineage>
        <taxon>Eukaryota</taxon>
        <taxon>Viridiplantae</taxon>
        <taxon>Chlorophyta</taxon>
        <taxon>core chlorophytes</taxon>
        <taxon>Chlorophyceae</taxon>
        <taxon>CS clade</taxon>
        <taxon>Chlamydomonadales</taxon>
        <taxon>Chlamydomonadales incertae sedis</taxon>
        <taxon>Edaphochlamys</taxon>
    </lineage>
</organism>
<feature type="region of interest" description="Disordered" evidence="1">
    <location>
        <begin position="875"/>
        <end position="894"/>
    </location>
</feature>
<feature type="compositionally biased region" description="Low complexity" evidence="1">
    <location>
        <begin position="84"/>
        <end position="99"/>
    </location>
</feature>
<name>A0A835Y6R0_9CHLO</name>
<feature type="compositionally biased region" description="Pro residues" evidence="1">
    <location>
        <begin position="2680"/>
        <end position="2708"/>
    </location>
</feature>
<feature type="region of interest" description="Disordered" evidence="1">
    <location>
        <begin position="775"/>
        <end position="823"/>
    </location>
</feature>
<proteinExistence type="predicted"/>
<evidence type="ECO:0000313" key="2">
    <source>
        <dbReference type="EMBL" id="KAG2495758.1"/>
    </source>
</evidence>
<dbReference type="GO" id="GO:0030041">
    <property type="term" value="P:actin filament polymerization"/>
    <property type="evidence" value="ECO:0007669"/>
    <property type="project" value="TreeGrafter"/>
</dbReference>
<dbReference type="OrthoDB" id="552759at2759"/>
<feature type="compositionally biased region" description="Low complexity" evidence="1">
    <location>
        <begin position="1449"/>
        <end position="1475"/>
    </location>
</feature>
<feature type="compositionally biased region" description="Pro residues" evidence="1">
    <location>
        <begin position="269"/>
        <end position="281"/>
    </location>
</feature>
<dbReference type="PANTHER" id="PTHR45691">
    <property type="entry name" value="PROTEIN DIAPHANOUS"/>
    <property type="match status" value="1"/>
</dbReference>
<feature type="compositionally biased region" description="Low complexity" evidence="1">
    <location>
        <begin position="42"/>
        <end position="53"/>
    </location>
</feature>
<feature type="region of interest" description="Disordered" evidence="1">
    <location>
        <begin position="2125"/>
        <end position="2157"/>
    </location>
</feature>
<feature type="region of interest" description="Disordered" evidence="1">
    <location>
        <begin position="366"/>
        <end position="419"/>
    </location>
</feature>
<feature type="compositionally biased region" description="Gly residues" evidence="1">
    <location>
        <begin position="2815"/>
        <end position="2836"/>
    </location>
</feature>
<feature type="region of interest" description="Disordered" evidence="1">
    <location>
        <begin position="189"/>
        <end position="218"/>
    </location>
</feature>
<comment type="caution">
    <text evidence="2">The sequence shown here is derived from an EMBL/GenBank/DDBJ whole genome shotgun (WGS) entry which is preliminary data.</text>
</comment>
<feature type="region of interest" description="Disordered" evidence="1">
    <location>
        <begin position="1"/>
        <end position="146"/>
    </location>
</feature>
<feature type="region of interest" description="Disordered" evidence="1">
    <location>
        <begin position="2333"/>
        <end position="2362"/>
    </location>
</feature>
<feature type="compositionally biased region" description="Gly residues" evidence="1">
    <location>
        <begin position="2334"/>
        <end position="2352"/>
    </location>
</feature>
<feature type="compositionally biased region" description="Polar residues" evidence="1">
    <location>
        <begin position="107"/>
        <end position="119"/>
    </location>
</feature>
<protein>
    <submittedName>
        <fullName evidence="2">Uncharacterized protein</fullName>
    </submittedName>
</protein>
<feature type="region of interest" description="Disordered" evidence="1">
    <location>
        <begin position="267"/>
        <end position="288"/>
    </location>
</feature>
<dbReference type="EMBL" id="JAEHOE010000022">
    <property type="protein sequence ID" value="KAG2495758.1"/>
    <property type="molecule type" value="Genomic_DNA"/>
</dbReference>
<sequence length="2836" mass="286630">MPSQRLRSSAVSSVAPSPKDAPGATNGRGRVSTTSRPHARTDGSSHSGSTGHSSTHRDSSSGRSYGPNRGSSSSQGPGRESRNPDSSAAAADAPPLASARTERTASRVPSSAANGTARPTSAATCGASSSTESRSRTDSGSGAGRATSWQAWWDGYEAEVQSAADAKAVEAKAAYERAKAAVEARKAAAAAAAEAEAKAAAEAAKAGPGPSSSAAAAAGGLGVTPARIFRKPRASRLPPPDPVARASAAALAMTSHDDALAATLAALSLPPPNRPPPPSAAPSPTVSYDTMTVPAEAQAAAAPSPGPAAGLADALRATMPAVEAAEEAARASAAQAAPGPIRLPAPGPMSLHDRQDILDALDTQGRQDGAGVEGAPVQAGAEAGVDTAEADTSDVVSEAAGDLSPDTDPDALPDYVDPDYERGRLDPGRIRSLYYVRDKVVARLASSADARLLVETITDSLPLLDLAGCREAFRMIRVAASSLVAFPSNAALVQRPRFLAAHHWVARRLAALLRLYGSTALDWGFAMTVVSGMAAGRCRDPELLSLVHDRGLALVREAVRAAGGGGGSGAAAEAEAEASPSPGSSLDDAGGAAAPGPGSRSWSGRVEARWPQRRRQGSGGGSDEEGEGGAAGAGEVGGISVRDLVSRFLLPLAQLDQPIDKEFLTLLDHMLAPNLMRAQAQAQAAEAGVAAAVTGAVAVVTAAADKDQPLWQVRDVLELYGKLGMPPSPALAAALQRACERAAADLRGPAAAVVAAEAAAAAAELAAQDSARLAAKAGGPRGRPWGGSPGGSAAGGGGGPAWRPPPGQSPAAAPGPSVARLSQPEVDRAEVRQLTALAGSLASTLYHLGAARAAAAATAAATAAVAGDVAVDGGTVQQGPDARPGPAAATGPGAQAGDEWAWTYDMYGALQPWLGALSPLQVSGVLLSASRLGVLERLLQPPPVLQPPALQQTHQGNTTPAQPPPRAPRAFVPAQSAFAPQRPAPYGGSAPPPPVSPFLESYLSAVDVVLMGPRAKPGNGPATATIGNIVEALTGLAAAKTGGEVTGFGHSGTAGSRGGLVLPPSRRGIVGKLLHRAISVISYSYTQYNGFVPPYVLSALTQVAALSRRAAAGDGTAGGAVRHVIDVPARLVCDFMQLTERLLPGRHADGLAKLAAAAAEMRWVCPPAGWVDTLYAALAQRLLASARTGPYSAAAPDWTGADRTGVDGAAAPNAAWMGPETEVVDGAGDGLDQASSAAVSRSVDEIELTPPMPMPDGASGSGSGSVSGSGQEVSESFGNGRRLYTDVHKDKYRYPPPDQPDPLAPGALLGLLRASVGLARAAFQFSAAAAPAEVAAAEVGILPPLLAARLAEMLGEHLAAGRLTAVEVAEAVKFVAAAPGRQGTFTWATIDDVSDFVTSHSTAGSTALVILDELVTRQAALGSSSDSDGAEGDEGPLPTSDSPWDAHRTSAIATASSNGNGNGNGWANAAATSARTGGGGGRDARLTDARSALARQVRSRIIGEGLEHALMLLLASGDPAVVARGSPSLSASLSLVLGRAPSIAWQAAAAQAAVSRAAAAAAELRLRWRESPTAGAAAAVAAVSAANEALDLATYGGGVAVPSDPAWWAEVSNAARTCAFLCRTARGGGAATVGGGGSAETGCTVEELTDQLVRYAQHLGRWVDAKRSHPTAAAVPPAADDMADAGADEASFALPAADADGAAAESDDDDAGDVIQAMTSDAGAKGDAVTSDPGALDAADAAVADGGSAGGGSPLRRHLSFLIDFFDMLHLRCLRDPAAAGASKSARIAAKQAAAARARADSGTARNDEQQGRWERRAAELEAAAEAEVTVWPLPAASLVRLAELLAVSRFQPLRFGRLARWDEAYMERVGACLAYLTPVDACMLARAVAFQGWRPPEGLLDDLLERARADGGLAALRTAYGPAALVQLLSWLGYSRFLPAPEWMDELCDLLQPALQCEQQCDITWDGDGGEAMTSETANAAVPPLGLAEICVLSNALVELQYRAPAAWVCTALAAASRTALVASAATIELPDCDSTGSAATDDARAAAAQVVNLLHHWAWLAEESVRPGGGAVSVADVSAVAAAAGRFAVEMAEATAPLLRSLEPRQLVRCAEAMATLTTLAEAEQVPPPPPAPSAPGSLTAAEVGRAGGGGGAAADADDAAAALTSAGGWRGSISGSGSDSDSGSDSSDGDAAAPPPAQAAAPPRRQRLQQLPALRSWWLEMEQATANALLVQPPPVPGSAAAASPSPAPPTALAPAAVAAAAKLPPQLTPYHLSVTLRSMAVAGHAASDGWLQRYCLHTAPLLPTYLPIDLAASLWALARMRVTFAWARQGPGGVQPGPGDGPGPGGDQGARTQTRGPTAPALGAWMEAAVAALGHVLHRCNGKDLQHSMWALASMGFPPPSGWLARFEAATAFRLLPGPDVGPIGASRAGGGRAARRPPAEQPQKAQHGRRSRQAVEVLEPPAVLYGLWACGKFGHAPAGAYVEAALEALLPSPAAPAHGPAPARPPLDGQSLGLLLHALAQLGYSPSDEWVERCLRALLPLLPSMTATGLSITLRALASLQVLPSALWLDAALASARRRLPALAARPEQLEALLSALTEMLGPPPSQPPQPPTVASSRAAAAPAWGSGSGSGSWLAPADRPDLPHLRPFLVECISAAPDNRKVGAFYRLLVSPPPPPVGREAPQPPPPSRQHHPAPPPPPPAVGPQAHTPQRPPQAQARALERQELSPRPQLTAKPAREPTTALERPQPHAKASTGPGPEPEEPHPAQAGGAATAAQAAGKGPKGRGPAGPKRARVPSVRAGERGKGRAGRGGAAGGGGGRGGGGLGPSEG</sequence>
<feature type="region of interest" description="Disordered" evidence="1">
    <location>
        <begin position="1421"/>
        <end position="1483"/>
    </location>
</feature>
<dbReference type="InterPro" id="IPR051412">
    <property type="entry name" value="Formin_Homology_Diaphanous_sf"/>
</dbReference>
<keyword evidence="3" id="KW-1185">Reference proteome</keyword>
<evidence type="ECO:0000256" key="1">
    <source>
        <dbReference type="SAM" id="MobiDB-lite"/>
    </source>
</evidence>
<feature type="compositionally biased region" description="Low complexity" evidence="1">
    <location>
        <begin position="2771"/>
        <end position="2786"/>
    </location>
</feature>
<feature type="region of interest" description="Disordered" evidence="1">
    <location>
        <begin position="2170"/>
        <end position="2209"/>
    </location>
</feature>
<feature type="region of interest" description="Disordered" evidence="1">
    <location>
        <begin position="1191"/>
        <end position="1280"/>
    </location>
</feature>
<evidence type="ECO:0000313" key="3">
    <source>
        <dbReference type="Proteomes" id="UP000612055"/>
    </source>
</evidence>
<reference evidence="2" key="1">
    <citation type="journal article" date="2020" name="bioRxiv">
        <title>Comparative genomics of Chlamydomonas.</title>
        <authorList>
            <person name="Craig R.J."/>
            <person name="Hasan A.R."/>
            <person name="Ness R.W."/>
            <person name="Keightley P.D."/>
        </authorList>
    </citation>
    <scope>NUCLEOTIDE SEQUENCE</scope>
    <source>
        <strain evidence="2">CCAP 11/70</strain>
    </source>
</reference>
<dbReference type="Proteomes" id="UP000612055">
    <property type="component" value="Unassembled WGS sequence"/>
</dbReference>
<feature type="compositionally biased region" description="Low complexity" evidence="1">
    <location>
        <begin position="120"/>
        <end position="132"/>
    </location>
</feature>
<feature type="compositionally biased region" description="Low complexity" evidence="1">
    <location>
        <begin position="8"/>
        <end position="18"/>
    </location>
</feature>
<feature type="compositionally biased region" description="Low complexity" evidence="1">
    <location>
        <begin position="570"/>
        <end position="599"/>
    </location>
</feature>
<dbReference type="PANTHER" id="PTHR45691:SF6">
    <property type="entry name" value="PROTEIN DIAPHANOUS"/>
    <property type="match status" value="1"/>
</dbReference>
<feature type="region of interest" description="Disordered" evidence="1">
    <location>
        <begin position="945"/>
        <end position="969"/>
    </location>
</feature>
<feature type="compositionally biased region" description="Gly residues" evidence="1">
    <location>
        <begin position="779"/>
        <end position="800"/>
    </location>
</feature>
<feature type="region of interest" description="Disordered" evidence="1">
    <location>
        <begin position="565"/>
        <end position="634"/>
    </location>
</feature>
<accession>A0A835Y6R0</accession>
<dbReference type="GO" id="GO:0005884">
    <property type="term" value="C:actin filament"/>
    <property type="evidence" value="ECO:0007669"/>
    <property type="project" value="TreeGrafter"/>
</dbReference>
<feature type="region of interest" description="Disordered" evidence="1">
    <location>
        <begin position="2680"/>
        <end position="2836"/>
    </location>
</feature>
<feature type="compositionally biased region" description="Low complexity" evidence="1">
    <location>
        <begin position="2620"/>
        <end position="2641"/>
    </location>
</feature>